<dbReference type="PROSITE" id="PS50158">
    <property type="entry name" value="ZF_CCHC"/>
    <property type="match status" value="1"/>
</dbReference>
<dbReference type="Pfam" id="PF22936">
    <property type="entry name" value="Pol_BBD"/>
    <property type="match status" value="1"/>
</dbReference>
<proteinExistence type="predicted"/>
<dbReference type="SUPFAM" id="SSF57756">
    <property type="entry name" value="Retrovirus zinc finger-like domains"/>
    <property type="match status" value="1"/>
</dbReference>
<reference evidence="5" key="1">
    <citation type="journal article" date="2013" name="Nature">
        <title>Draft genome of the wheat A-genome progenitor Triticum urartu.</title>
        <authorList>
            <person name="Ling H.Q."/>
            <person name="Zhao S."/>
            <person name="Liu D."/>
            <person name="Wang J."/>
            <person name="Sun H."/>
            <person name="Zhang C."/>
            <person name="Fan H."/>
            <person name="Li D."/>
            <person name="Dong L."/>
            <person name="Tao Y."/>
            <person name="Gao C."/>
            <person name="Wu H."/>
            <person name="Li Y."/>
            <person name="Cui Y."/>
            <person name="Guo X."/>
            <person name="Zheng S."/>
            <person name="Wang B."/>
            <person name="Yu K."/>
            <person name="Liang Q."/>
            <person name="Yang W."/>
            <person name="Lou X."/>
            <person name="Chen J."/>
            <person name="Feng M."/>
            <person name="Jian J."/>
            <person name="Zhang X."/>
            <person name="Luo G."/>
            <person name="Jiang Y."/>
            <person name="Liu J."/>
            <person name="Wang Z."/>
            <person name="Sha Y."/>
            <person name="Zhang B."/>
            <person name="Wu H."/>
            <person name="Tang D."/>
            <person name="Shen Q."/>
            <person name="Xue P."/>
            <person name="Zou S."/>
            <person name="Wang X."/>
            <person name="Liu X."/>
            <person name="Wang F."/>
            <person name="Yang Y."/>
            <person name="An X."/>
            <person name="Dong Z."/>
            <person name="Zhang K."/>
            <person name="Zhang X."/>
            <person name="Luo M.C."/>
            <person name="Dvorak J."/>
            <person name="Tong Y."/>
            <person name="Wang J."/>
            <person name="Yang H."/>
            <person name="Li Z."/>
            <person name="Wang D."/>
            <person name="Zhang A."/>
            <person name="Wang J."/>
        </authorList>
    </citation>
    <scope>NUCLEOTIDE SEQUENCE</scope>
    <source>
        <strain evidence="5">cv. G1812</strain>
    </source>
</reference>
<evidence type="ECO:0000313" key="4">
    <source>
        <dbReference type="EnsemblPlants" id="TuG1812S0003436500.01.T01"/>
    </source>
</evidence>
<organism evidence="4 5">
    <name type="scientific">Triticum urartu</name>
    <name type="common">Red wild einkorn</name>
    <name type="synonym">Crithodium urartu</name>
    <dbReference type="NCBI Taxonomy" id="4572"/>
    <lineage>
        <taxon>Eukaryota</taxon>
        <taxon>Viridiplantae</taxon>
        <taxon>Streptophyta</taxon>
        <taxon>Embryophyta</taxon>
        <taxon>Tracheophyta</taxon>
        <taxon>Spermatophyta</taxon>
        <taxon>Magnoliopsida</taxon>
        <taxon>Liliopsida</taxon>
        <taxon>Poales</taxon>
        <taxon>Poaceae</taxon>
        <taxon>BOP clade</taxon>
        <taxon>Pooideae</taxon>
        <taxon>Triticodae</taxon>
        <taxon>Triticeae</taxon>
        <taxon>Triticinae</taxon>
        <taxon>Triticum</taxon>
    </lineage>
</organism>
<dbReference type="AlphaFoldDB" id="A0A8R7VL08"/>
<evidence type="ECO:0000256" key="2">
    <source>
        <dbReference type="SAM" id="MobiDB-lite"/>
    </source>
</evidence>
<dbReference type="Proteomes" id="UP000015106">
    <property type="component" value="Unassembled WGS sequence"/>
</dbReference>
<keyword evidence="1" id="KW-0863">Zinc-finger</keyword>
<reference evidence="4" key="2">
    <citation type="submission" date="2022-06" db="UniProtKB">
        <authorList>
            <consortium name="EnsemblPlants"/>
        </authorList>
    </citation>
    <scope>IDENTIFICATION</scope>
</reference>
<sequence>MVENRSVLEQAHEIQCIAKELELLKSVLPGKFVAGCIIAKLPNSWRNFATTLKHQRHEFSVEDVIGHLSVERNSRANDSHGKGTEGISVANVVQKNFHPNKPKGKTGVQQNTEFKKKGKKTFKKDKKKGGCFTCGSDEHWAAKCPNKFKKPEQDSKIVNMIVSNDESGPSGYGNLFTVFSVCQSTDWWIDTSANIHVCADISLFSSYQATGNGSVLMGNGTSASVHGVGTVDLKFTSGRIVQLKNVQHVPAIMKNLVSGSLIREGFKLVFESNKVVVMKYRLFVGKGYECGGLFRFSLADFCNKVVNNIHSS</sequence>
<name>A0A8R7VL08_TRIUA</name>
<keyword evidence="1" id="KW-0479">Metal-binding</keyword>
<keyword evidence="1" id="KW-0862">Zinc</keyword>
<dbReference type="Pfam" id="PF14223">
    <property type="entry name" value="Retrotran_gag_2"/>
    <property type="match status" value="1"/>
</dbReference>
<dbReference type="SMART" id="SM00343">
    <property type="entry name" value="ZnF_C2HC"/>
    <property type="match status" value="1"/>
</dbReference>
<feature type="domain" description="CCHC-type" evidence="3">
    <location>
        <begin position="131"/>
        <end position="146"/>
    </location>
</feature>
<dbReference type="Gramene" id="TuG1812S0003436500.01.T01">
    <property type="protein sequence ID" value="TuG1812S0003436500.01.T01"/>
    <property type="gene ID" value="TuG1812S0003436500.01"/>
</dbReference>
<accession>A0A8R7VL08</accession>
<dbReference type="InterPro" id="IPR036875">
    <property type="entry name" value="Znf_CCHC_sf"/>
</dbReference>
<dbReference type="PANTHER" id="PTHR47592:SF27">
    <property type="entry name" value="OS08G0421700 PROTEIN"/>
    <property type="match status" value="1"/>
</dbReference>
<evidence type="ECO:0000256" key="1">
    <source>
        <dbReference type="PROSITE-ProRule" id="PRU00047"/>
    </source>
</evidence>
<dbReference type="GO" id="GO:0008270">
    <property type="term" value="F:zinc ion binding"/>
    <property type="evidence" value="ECO:0007669"/>
    <property type="project" value="UniProtKB-KW"/>
</dbReference>
<dbReference type="InterPro" id="IPR054722">
    <property type="entry name" value="PolX-like_BBD"/>
</dbReference>
<keyword evidence="5" id="KW-1185">Reference proteome</keyword>
<evidence type="ECO:0000259" key="3">
    <source>
        <dbReference type="PROSITE" id="PS50158"/>
    </source>
</evidence>
<evidence type="ECO:0000313" key="5">
    <source>
        <dbReference type="Proteomes" id="UP000015106"/>
    </source>
</evidence>
<feature type="region of interest" description="Disordered" evidence="2">
    <location>
        <begin position="98"/>
        <end position="119"/>
    </location>
</feature>
<protein>
    <recommendedName>
        <fullName evidence="3">CCHC-type domain-containing protein</fullName>
    </recommendedName>
</protein>
<dbReference type="GO" id="GO:0003676">
    <property type="term" value="F:nucleic acid binding"/>
    <property type="evidence" value="ECO:0007669"/>
    <property type="project" value="InterPro"/>
</dbReference>
<dbReference type="Gene3D" id="4.10.60.10">
    <property type="entry name" value="Zinc finger, CCHC-type"/>
    <property type="match status" value="1"/>
</dbReference>
<dbReference type="PANTHER" id="PTHR47592">
    <property type="entry name" value="PBF68 PROTEIN"/>
    <property type="match status" value="1"/>
</dbReference>
<dbReference type="InterPro" id="IPR001878">
    <property type="entry name" value="Znf_CCHC"/>
</dbReference>
<dbReference type="EnsemblPlants" id="TuG1812S0003436500.01.T01">
    <property type="protein sequence ID" value="TuG1812S0003436500.01.T01"/>
    <property type="gene ID" value="TuG1812S0003436500.01"/>
</dbReference>